<evidence type="ECO:0000313" key="2">
    <source>
        <dbReference type="EMBL" id="NDL60640.1"/>
    </source>
</evidence>
<comment type="caution">
    <text evidence="2">The sequence shown here is derived from an EMBL/GenBank/DDBJ whole genome shotgun (WGS) entry which is preliminary data.</text>
</comment>
<dbReference type="SUPFAM" id="SSF56349">
    <property type="entry name" value="DNA breaking-rejoining enzymes"/>
    <property type="match status" value="1"/>
</dbReference>
<evidence type="ECO:0000256" key="1">
    <source>
        <dbReference type="ARBA" id="ARBA00023172"/>
    </source>
</evidence>
<accession>A0A7K3MBU5</accession>
<dbReference type="AlphaFoldDB" id="A0A7K3MBU5"/>
<dbReference type="InterPro" id="IPR013762">
    <property type="entry name" value="Integrase-like_cat_sf"/>
</dbReference>
<reference evidence="2 3" key="1">
    <citation type="submission" date="2019-11" db="EMBL/GenBank/DDBJ databases">
        <authorList>
            <person name="Li X.-J."/>
            <person name="Feng X.-M."/>
        </authorList>
    </citation>
    <scope>NUCLEOTIDE SEQUENCE [LARGE SCALE GENOMIC DNA]</scope>
    <source>
        <strain evidence="2 3">XMNu-373</strain>
    </source>
</reference>
<sequence length="174" mass="18962">MCSNSRRLVSIPATPVRHDRWDRAGLWLVSDGVIVEKGTDDPVFTSPPGAVLLVVGAWRPWFDRAVRDGGVPKGFHPRERRHTAASLAVSAGGNVKAVQRMLGHAKASMTLDSCAGPFDGDLEALVDHLDALARRSNRRCCWSGTWVWWSMEHTAGRPCANRRAEAGVGPWAGN</sequence>
<dbReference type="EMBL" id="WLZY01000013">
    <property type="protein sequence ID" value="NDL60640.1"/>
    <property type="molecule type" value="Genomic_DNA"/>
</dbReference>
<proteinExistence type="predicted"/>
<name>A0A7K3MBU5_9ACTN</name>
<protein>
    <submittedName>
        <fullName evidence="2">Tyrosine-type recombinase/integrase</fullName>
    </submittedName>
</protein>
<gene>
    <name evidence="2" type="ORF">F7O44_26535</name>
</gene>
<dbReference type="GO" id="GO:0015074">
    <property type="term" value="P:DNA integration"/>
    <property type="evidence" value="ECO:0007669"/>
    <property type="project" value="InterPro"/>
</dbReference>
<dbReference type="Gene3D" id="1.10.443.10">
    <property type="entry name" value="Intergrase catalytic core"/>
    <property type="match status" value="1"/>
</dbReference>
<organism evidence="2 3">
    <name type="scientific">Phytoactinopolyspora mesophila</name>
    <dbReference type="NCBI Taxonomy" id="2650750"/>
    <lineage>
        <taxon>Bacteria</taxon>
        <taxon>Bacillati</taxon>
        <taxon>Actinomycetota</taxon>
        <taxon>Actinomycetes</taxon>
        <taxon>Jiangellales</taxon>
        <taxon>Jiangellaceae</taxon>
        <taxon>Phytoactinopolyspora</taxon>
    </lineage>
</organism>
<dbReference type="GO" id="GO:0006310">
    <property type="term" value="P:DNA recombination"/>
    <property type="evidence" value="ECO:0007669"/>
    <property type="project" value="UniProtKB-KW"/>
</dbReference>
<dbReference type="GO" id="GO:0003677">
    <property type="term" value="F:DNA binding"/>
    <property type="evidence" value="ECO:0007669"/>
    <property type="project" value="InterPro"/>
</dbReference>
<evidence type="ECO:0000313" key="3">
    <source>
        <dbReference type="Proteomes" id="UP000460435"/>
    </source>
</evidence>
<dbReference type="Proteomes" id="UP000460435">
    <property type="component" value="Unassembled WGS sequence"/>
</dbReference>
<keyword evidence="3" id="KW-1185">Reference proteome</keyword>
<keyword evidence="1" id="KW-0233">DNA recombination</keyword>
<dbReference type="InterPro" id="IPR011010">
    <property type="entry name" value="DNA_brk_join_enz"/>
</dbReference>